<feature type="compositionally biased region" description="Low complexity" evidence="7">
    <location>
        <begin position="512"/>
        <end position="536"/>
    </location>
</feature>
<dbReference type="Gene3D" id="1.25.40.90">
    <property type="match status" value="1"/>
</dbReference>
<comment type="subcellular location">
    <subcellularLocation>
        <location evidence="1">Cytoplasm</location>
    </subcellularLocation>
</comment>
<dbReference type="PROSITE" id="PS50942">
    <property type="entry name" value="ENTH"/>
    <property type="match status" value="1"/>
</dbReference>
<dbReference type="GO" id="GO:0030125">
    <property type="term" value="C:clathrin vesicle coat"/>
    <property type="evidence" value="ECO:0007669"/>
    <property type="project" value="TreeGrafter"/>
</dbReference>
<keyword evidence="6" id="KW-0446">Lipid-binding</keyword>
<dbReference type="GO" id="GO:0006897">
    <property type="term" value="P:endocytosis"/>
    <property type="evidence" value="ECO:0007669"/>
    <property type="project" value="TreeGrafter"/>
</dbReference>
<evidence type="ECO:0000256" key="4">
    <source>
        <dbReference type="ARBA" id="ARBA00022553"/>
    </source>
</evidence>
<dbReference type="AlphaFoldDB" id="A0A671TH64"/>
<dbReference type="Pfam" id="PF01417">
    <property type="entry name" value="ENTH"/>
    <property type="match status" value="1"/>
</dbReference>
<feature type="compositionally biased region" description="Low complexity" evidence="7">
    <location>
        <begin position="195"/>
        <end position="212"/>
    </location>
</feature>
<dbReference type="GeneTree" id="ENSGT00940000158217"/>
<evidence type="ECO:0000313" key="9">
    <source>
        <dbReference type="Ensembl" id="ENSSAUP00010000237.1"/>
    </source>
</evidence>
<gene>
    <name evidence="9" type="primary">EPN3</name>
    <name evidence="9" type="synonym">epn3b</name>
</gene>
<dbReference type="PANTHER" id="PTHR12276">
    <property type="entry name" value="EPSIN/ENT-RELATED"/>
    <property type="match status" value="1"/>
</dbReference>
<feature type="compositionally biased region" description="Polar residues" evidence="7">
    <location>
        <begin position="496"/>
        <end position="506"/>
    </location>
</feature>
<proteinExistence type="inferred from homology"/>
<evidence type="ECO:0000313" key="10">
    <source>
        <dbReference type="Proteomes" id="UP000472265"/>
    </source>
</evidence>
<dbReference type="GO" id="GO:0030276">
    <property type="term" value="F:clathrin binding"/>
    <property type="evidence" value="ECO:0007669"/>
    <property type="project" value="TreeGrafter"/>
</dbReference>
<sequence>MTTSALRRQVKNIVHNYSEAEIKVREATSNDPWGPSSSLMSEIADLTFNVVAFAEVMGMVWKRLNDSGKNWRHVYKALTLLDYLLKTGSERVAQQCRENAFTIQTLRDFQYVDRDGRDQGANVREKARQLVCLLRDEERLRQERSQALKTKERMAGGGSGGGGGVYGGIPPSYHPGRRTSQPSMAVLYGEEFSRSRGSPSSFNSSSSSPRAASDLEQARPQTSGEEELQLQLALAMSREERDESLLQKALDESRRESQSGTQESAMLDLVDIFGASSEAPPPPSDPWNSAEPTCNTTSDPWDSVAVHSSTPVIGSPWAGAGAGPPSSSEAANPWAPCPDSSTDPWEGAPVSSSPVDQAWDSPTDGGGDGVDPFAATEEEKPKQEVPQVSSPQPASPTDSNPDPFGSDPPVKPQVNGRESSSPEMFDLSRLAPPLSAPPTRMCRTPEAFLGPTGASLVNLDALIPSNPPSKMHNNPFLSGLSAPSPTNPFHCDQPRLTLNQMRPSSTSPLPPHMLSYSPSLPLPLHHQPPVLPSSLTQPPPLLPLSPRPAHRTQSQTQTHSHNPFL</sequence>
<feature type="compositionally biased region" description="Pro residues" evidence="7">
    <location>
        <begin position="537"/>
        <end position="546"/>
    </location>
</feature>
<reference evidence="9" key="3">
    <citation type="submission" date="2025-09" db="UniProtKB">
        <authorList>
            <consortium name="Ensembl"/>
        </authorList>
    </citation>
    <scope>IDENTIFICATION</scope>
</reference>
<dbReference type="GO" id="GO:0005543">
    <property type="term" value="F:phospholipid binding"/>
    <property type="evidence" value="ECO:0007669"/>
    <property type="project" value="TreeGrafter"/>
</dbReference>
<evidence type="ECO:0000256" key="7">
    <source>
        <dbReference type="SAM" id="MobiDB-lite"/>
    </source>
</evidence>
<feature type="region of interest" description="Disordered" evidence="7">
    <location>
        <begin position="146"/>
        <end position="230"/>
    </location>
</feature>
<evidence type="ECO:0000256" key="1">
    <source>
        <dbReference type="ARBA" id="ARBA00004496"/>
    </source>
</evidence>
<feature type="domain" description="ENTH" evidence="8">
    <location>
        <begin position="12"/>
        <end position="144"/>
    </location>
</feature>
<evidence type="ECO:0000259" key="8">
    <source>
        <dbReference type="PROSITE" id="PS50942"/>
    </source>
</evidence>
<dbReference type="Ensembl" id="ENSSAUT00010000249.1">
    <property type="protein sequence ID" value="ENSSAUP00010000237.1"/>
    <property type="gene ID" value="ENSSAUG00010000114.1"/>
</dbReference>
<dbReference type="SMART" id="SM00273">
    <property type="entry name" value="ENTH"/>
    <property type="match status" value="1"/>
</dbReference>
<reference evidence="9" key="2">
    <citation type="submission" date="2025-08" db="UniProtKB">
        <authorList>
            <consortium name="Ensembl"/>
        </authorList>
    </citation>
    <scope>IDENTIFICATION</scope>
</reference>
<feature type="compositionally biased region" description="Gly residues" evidence="7">
    <location>
        <begin position="155"/>
        <end position="167"/>
    </location>
</feature>
<dbReference type="GO" id="GO:0005768">
    <property type="term" value="C:endosome"/>
    <property type="evidence" value="ECO:0007669"/>
    <property type="project" value="TreeGrafter"/>
</dbReference>
<keyword evidence="3" id="KW-0963">Cytoplasm</keyword>
<feature type="compositionally biased region" description="Polar residues" evidence="7">
    <location>
        <begin position="551"/>
        <end position="565"/>
    </location>
</feature>
<keyword evidence="4" id="KW-0597">Phosphoprotein</keyword>
<dbReference type="GO" id="GO:0005886">
    <property type="term" value="C:plasma membrane"/>
    <property type="evidence" value="ECO:0007669"/>
    <property type="project" value="TreeGrafter"/>
</dbReference>
<dbReference type="InterPro" id="IPR003903">
    <property type="entry name" value="UIM_dom"/>
</dbReference>
<dbReference type="PANTHER" id="PTHR12276:SF112">
    <property type="entry name" value="EPSIN 3A-RELATED"/>
    <property type="match status" value="1"/>
</dbReference>
<dbReference type="FunFam" id="1.25.40.90:FF:000002">
    <property type="entry name" value="epsin-2 isoform X1"/>
    <property type="match status" value="1"/>
</dbReference>
<evidence type="ECO:0000256" key="6">
    <source>
        <dbReference type="ARBA" id="ARBA00023121"/>
    </source>
</evidence>
<feature type="compositionally biased region" description="Low complexity" evidence="7">
    <location>
        <begin position="314"/>
        <end position="333"/>
    </location>
</feature>
<feature type="compositionally biased region" description="Low complexity" evidence="7">
    <location>
        <begin position="384"/>
        <end position="396"/>
    </location>
</feature>
<dbReference type="CDD" id="cd16990">
    <property type="entry name" value="ENTH_Epsin"/>
    <property type="match status" value="1"/>
</dbReference>
<organism evidence="9 10">
    <name type="scientific">Sparus aurata</name>
    <name type="common">Gilthead sea bream</name>
    <dbReference type="NCBI Taxonomy" id="8175"/>
    <lineage>
        <taxon>Eukaryota</taxon>
        <taxon>Metazoa</taxon>
        <taxon>Chordata</taxon>
        <taxon>Craniata</taxon>
        <taxon>Vertebrata</taxon>
        <taxon>Euteleostomi</taxon>
        <taxon>Actinopterygii</taxon>
        <taxon>Neopterygii</taxon>
        <taxon>Teleostei</taxon>
        <taxon>Neoteleostei</taxon>
        <taxon>Acanthomorphata</taxon>
        <taxon>Eupercaria</taxon>
        <taxon>Spariformes</taxon>
        <taxon>Sparidae</taxon>
        <taxon>Sparus</taxon>
    </lineage>
</organism>
<evidence type="ECO:0000256" key="3">
    <source>
        <dbReference type="ARBA" id="ARBA00022490"/>
    </source>
</evidence>
<dbReference type="InterPro" id="IPR008942">
    <property type="entry name" value="ENTH_VHS"/>
</dbReference>
<comment type="similarity">
    <text evidence="2">Belongs to the epsin family.</text>
</comment>
<protein>
    <submittedName>
        <fullName evidence="9">Epsin 3</fullName>
    </submittedName>
</protein>
<keyword evidence="10" id="KW-1185">Reference proteome</keyword>
<feature type="region of interest" description="Disordered" evidence="7">
    <location>
        <begin position="470"/>
        <end position="565"/>
    </location>
</feature>
<evidence type="ECO:0000256" key="5">
    <source>
        <dbReference type="ARBA" id="ARBA00022737"/>
    </source>
</evidence>
<dbReference type="Proteomes" id="UP000472265">
    <property type="component" value="Chromosome 1"/>
</dbReference>
<feature type="compositionally biased region" description="Polar residues" evidence="7">
    <location>
        <begin position="293"/>
        <end position="312"/>
    </location>
</feature>
<name>A0A671TH64_SPAAU</name>
<keyword evidence="5" id="KW-0677">Repeat</keyword>
<feature type="region of interest" description="Disordered" evidence="7">
    <location>
        <begin position="243"/>
        <end position="447"/>
    </location>
</feature>
<feature type="compositionally biased region" description="Basic and acidic residues" evidence="7">
    <location>
        <begin position="243"/>
        <end position="257"/>
    </location>
</feature>
<dbReference type="InterPro" id="IPR013809">
    <property type="entry name" value="ENTH"/>
</dbReference>
<accession>A0A671TH64</accession>
<dbReference type="PROSITE" id="PS50330">
    <property type="entry name" value="UIM"/>
    <property type="match status" value="1"/>
</dbReference>
<evidence type="ECO:0000256" key="2">
    <source>
        <dbReference type="ARBA" id="ARBA00010130"/>
    </source>
</evidence>
<feature type="compositionally biased region" description="Polar residues" evidence="7">
    <location>
        <begin position="471"/>
        <end position="484"/>
    </location>
</feature>
<reference evidence="9" key="1">
    <citation type="submission" date="2021-04" db="EMBL/GenBank/DDBJ databases">
        <authorList>
            <consortium name="Wellcome Sanger Institute Data Sharing"/>
        </authorList>
    </citation>
    <scope>NUCLEOTIDE SEQUENCE [LARGE SCALE GENOMIC DNA]</scope>
</reference>
<dbReference type="SUPFAM" id="SSF48464">
    <property type="entry name" value="ENTH/VHS domain"/>
    <property type="match status" value="1"/>
</dbReference>